<dbReference type="InParanoid" id="A0A165CQ70"/>
<reference evidence="2 3" key="1">
    <citation type="journal article" date="2016" name="Mol. Biol. Evol.">
        <title>Comparative Genomics of Early-Diverging Mushroom-Forming Fungi Provides Insights into the Origins of Lignocellulose Decay Capabilities.</title>
        <authorList>
            <person name="Nagy L.G."/>
            <person name="Riley R."/>
            <person name="Tritt A."/>
            <person name="Adam C."/>
            <person name="Daum C."/>
            <person name="Floudas D."/>
            <person name="Sun H."/>
            <person name="Yadav J.S."/>
            <person name="Pangilinan J."/>
            <person name="Larsson K.H."/>
            <person name="Matsuura K."/>
            <person name="Barry K."/>
            <person name="Labutti K."/>
            <person name="Kuo R."/>
            <person name="Ohm R.A."/>
            <person name="Bhattacharya S.S."/>
            <person name="Shirouzu T."/>
            <person name="Yoshinaga Y."/>
            <person name="Martin F.M."/>
            <person name="Grigoriev I.V."/>
            <person name="Hibbett D.S."/>
        </authorList>
    </citation>
    <scope>NUCLEOTIDE SEQUENCE [LARGE SCALE GENOMIC DNA]</scope>
    <source>
        <strain evidence="2 3">HHB12733</strain>
    </source>
</reference>
<keyword evidence="1" id="KW-0812">Transmembrane</keyword>
<name>A0A165CQ70_9BASI</name>
<proteinExistence type="predicted"/>
<feature type="transmembrane region" description="Helical" evidence="1">
    <location>
        <begin position="21"/>
        <end position="38"/>
    </location>
</feature>
<dbReference type="Proteomes" id="UP000076842">
    <property type="component" value="Unassembled WGS sequence"/>
</dbReference>
<gene>
    <name evidence="2" type="ORF">CALCODRAFT_503840</name>
</gene>
<protein>
    <submittedName>
        <fullName evidence="2">Uncharacterized protein</fullName>
    </submittedName>
</protein>
<evidence type="ECO:0000313" key="3">
    <source>
        <dbReference type="Proteomes" id="UP000076842"/>
    </source>
</evidence>
<dbReference type="EMBL" id="KV424121">
    <property type="protein sequence ID" value="KZT51186.1"/>
    <property type="molecule type" value="Genomic_DNA"/>
</dbReference>
<keyword evidence="1" id="KW-0472">Membrane</keyword>
<organism evidence="2 3">
    <name type="scientific">Calocera cornea HHB12733</name>
    <dbReference type="NCBI Taxonomy" id="1353952"/>
    <lineage>
        <taxon>Eukaryota</taxon>
        <taxon>Fungi</taxon>
        <taxon>Dikarya</taxon>
        <taxon>Basidiomycota</taxon>
        <taxon>Agaricomycotina</taxon>
        <taxon>Dacrymycetes</taxon>
        <taxon>Dacrymycetales</taxon>
        <taxon>Dacrymycetaceae</taxon>
        <taxon>Calocera</taxon>
    </lineage>
</organism>
<evidence type="ECO:0000313" key="2">
    <source>
        <dbReference type="EMBL" id="KZT51186.1"/>
    </source>
</evidence>
<sequence>MDARGSVRPHNTTAGRYGIKSLPTELILILMVFTALLLDDPPAFKERLSVTHVCRG</sequence>
<keyword evidence="1" id="KW-1133">Transmembrane helix</keyword>
<keyword evidence="3" id="KW-1185">Reference proteome</keyword>
<accession>A0A165CQ70</accession>
<dbReference type="AlphaFoldDB" id="A0A165CQ70"/>
<evidence type="ECO:0000256" key="1">
    <source>
        <dbReference type="SAM" id="Phobius"/>
    </source>
</evidence>